<dbReference type="Proteomes" id="UP000634136">
    <property type="component" value="Unassembled WGS sequence"/>
</dbReference>
<protein>
    <submittedName>
        <fullName evidence="2">Uncharacterized protein</fullName>
    </submittedName>
</protein>
<comment type="caution">
    <text evidence="2">The sequence shown here is derived from an EMBL/GenBank/DDBJ whole genome shotgun (WGS) entry which is preliminary data.</text>
</comment>
<proteinExistence type="predicted"/>
<sequence length="66" mass="7519">MGRSKLKDELRELEKEVGKIIEKTKESLSGQERTLADGRIWVGARSQNLVGFLVWMGLLVVNTWFA</sequence>
<name>A0A834T361_9FABA</name>
<evidence type="ECO:0000313" key="3">
    <source>
        <dbReference type="Proteomes" id="UP000634136"/>
    </source>
</evidence>
<evidence type="ECO:0000256" key="1">
    <source>
        <dbReference type="SAM" id="Phobius"/>
    </source>
</evidence>
<evidence type="ECO:0000313" key="2">
    <source>
        <dbReference type="EMBL" id="KAF7814929.1"/>
    </source>
</evidence>
<accession>A0A834T361</accession>
<keyword evidence="1" id="KW-1133">Transmembrane helix</keyword>
<gene>
    <name evidence="2" type="ORF">G2W53_028898</name>
</gene>
<keyword evidence="1" id="KW-0472">Membrane</keyword>
<dbReference type="EMBL" id="JAAIUW010000009">
    <property type="protein sequence ID" value="KAF7814929.1"/>
    <property type="molecule type" value="Genomic_DNA"/>
</dbReference>
<dbReference type="AlphaFoldDB" id="A0A834T361"/>
<reference evidence="2" key="1">
    <citation type="submission" date="2020-09" db="EMBL/GenBank/DDBJ databases">
        <title>Genome-Enabled Discovery of Anthraquinone Biosynthesis in Senna tora.</title>
        <authorList>
            <person name="Kang S.-H."/>
            <person name="Pandey R.P."/>
            <person name="Lee C.-M."/>
            <person name="Sim J.-S."/>
            <person name="Jeong J.-T."/>
            <person name="Choi B.-S."/>
            <person name="Jung M."/>
            <person name="Ginzburg D."/>
            <person name="Zhao K."/>
            <person name="Won S.Y."/>
            <person name="Oh T.-J."/>
            <person name="Yu Y."/>
            <person name="Kim N.-H."/>
            <person name="Lee O.R."/>
            <person name="Lee T.-H."/>
            <person name="Bashyal P."/>
            <person name="Kim T.-S."/>
            <person name="Lee W.-H."/>
            <person name="Kawkins C."/>
            <person name="Kim C.-K."/>
            <person name="Kim J.S."/>
            <person name="Ahn B.O."/>
            <person name="Rhee S.Y."/>
            <person name="Sohng J.K."/>
        </authorList>
    </citation>
    <scope>NUCLEOTIDE SEQUENCE</scope>
    <source>
        <tissue evidence="2">Leaf</tissue>
    </source>
</reference>
<feature type="transmembrane region" description="Helical" evidence="1">
    <location>
        <begin position="49"/>
        <end position="65"/>
    </location>
</feature>
<keyword evidence="3" id="KW-1185">Reference proteome</keyword>
<organism evidence="2 3">
    <name type="scientific">Senna tora</name>
    <dbReference type="NCBI Taxonomy" id="362788"/>
    <lineage>
        <taxon>Eukaryota</taxon>
        <taxon>Viridiplantae</taxon>
        <taxon>Streptophyta</taxon>
        <taxon>Embryophyta</taxon>
        <taxon>Tracheophyta</taxon>
        <taxon>Spermatophyta</taxon>
        <taxon>Magnoliopsida</taxon>
        <taxon>eudicotyledons</taxon>
        <taxon>Gunneridae</taxon>
        <taxon>Pentapetalae</taxon>
        <taxon>rosids</taxon>
        <taxon>fabids</taxon>
        <taxon>Fabales</taxon>
        <taxon>Fabaceae</taxon>
        <taxon>Caesalpinioideae</taxon>
        <taxon>Cassia clade</taxon>
        <taxon>Senna</taxon>
    </lineage>
</organism>
<keyword evidence="1" id="KW-0812">Transmembrane</keyword>